<evidence type="ECO:0000313" key="1">
    <source>
        <dbReference type="EMBL" id="VDN14232.1"/>
    </source>
</evidence>
<sequence>MALSQSELFEDKYPLFRSCPTLNEIRIAEDIKDVTIENNTDSSRSFFVGVTQEPKPGRKFGPKMADSASEVTLASFLPDPAP</sequence>
<reference evidence="1 2" key="1">
    <citation type="submission" date="2018-11" db="EMBL/GenBank/DDBJ databases">
        <authorList>
            <consortium name="Pathogen Informatics"/>
        </authorList>
    </citation>
    <scope>NUCLEOTIDE SEQUENCE [LARGE SCALE GENOMIC DNA]</scope>
</reference>
<name>A0A3P7P1R3_DIBLA</name>
<dbReference type="EMBL" id="UYRU01058654">
    <property type="protein sequence ID" value="VDN14232.1"/>
    <property type="molecule type" value="Genomic_DNA"/>
</dbReference>
<protein>
    <submittedName>
        <fullName evidence="1">Uncharacterized protein</fullName>
    </submittedName>
</protein>
<organism evidence="1 2">
    <name type="scientific">Dibothriocephalus latus</name>
    <name type="common">Fish tapeworm</name>
    <name type="synonym">Diphyllobothrium latum</name>
    <dbReference type="NCBI Taxonomy" id="60516"/>
    <lineage>
        <taxon>Eukaryota</taxon>
        <taxon>Metazoa</taxon>
        <taxon>Spiralia</taxon>
        <taxon>Lophotrochozoa</taxon>
        <taxon>Platyhelminthes</taxon>
        <taxon>Cestoda</taxon>
        <taxon>Eucestoda</taxon>
        <taxon>Diphyllobothriidea</taxon>
        <taxon>Diphyllobothriidae</taxon>
        <taxon>Dibothriocephalus</taxon>
    </lineage>
</organism>
<evidence type="ECO:0000313" key="2">
    <source>
        <dbReference type="Proteomes" id="UP000281553"/>
    </source>
</evidence>
<accession>A0A3P7P1R3</accession>
<gene>
    <name evidence="1" type="ORF">DILT_LOCUS10063</name>
</gene>
<dbReference type="Proteomes" id="UP000281553">
    <property type="component" value="Unassembled WGS sequence"/>
</dbReference>
<keyword evidence="2" id="KW-1185">Reference proteome</keyword>
<proteinExistence type="predicted"/>
<dbReference type="AlphaFoldDB" id="A0A3P7P1R3"/>